<evidence type="ECO:0000256" key="13">
    <source>
        <dbReference type="SAM" id="Phobius"/>
    </source>
</evidence>
<feature type="transmembrane region" description="Helical" evidence="13">
    <location>
        <begin position="181"/>
        <end position="203"/>
    </location>
</feature>
<evidence type="ECO:0000256" key="6">
    <source>
        <dbReference type="ARBA" id="ARBA00022989"/>
    </source>
</evidence>
<evidence type="ECO:0000256" key="1">
    <source>
        <dbReference type="ARBA" id="ARBA00004141"/>
    </source>
</evidence>
<keyword evidence="7" id="KW-0443">Lipid metabolism</keyword>
<dbReference type="Pfam" id="PF01066">
    <property type="entry name" value="CDP-OH_P_transf"/>
    <property type="match status" value="1"/>
</dbReference>
<sequence length="229" mass="24392">MAPLPVPEDAAPPDSAQQDSAQQDSEPQDTDRVLTVPNLLSLARLLGVPLFLWLILAEHDGWALAVLAFSGVSDWLDGKLARLLGQTSRLGALLDPAADRLYILATLVGLTIRDVIPLWLTVALVARDLFTSGLLLVLRRHGHGVIAVHFLGKAATANLLYAFPLLLLGDGTGRIATAANVVGWAFACWGVVLYWWAAVLYAVQVRRAVAGAGAGRRSGAPRAEGGLRR</sequence>
<keyword evidence="5 13" id="KW-0812">Transmembrane</keyword>
<keyword evidence="10" id="KW-1208">Phospholipid metabolism</keyword>
<dbReference type="PANTHER" id="PTHR14269:SF62">
    <property type="entry name" value="CDP-DIACYLGLYCEROL--GLYCEROL-3-PHOSPHATE 3-PHOSPHATIDYLTRANSFERASE 1, CHLOROPLASTIC"/>
    <property type="match status" value="1"/>
</dbReference>
<dbReference type="Gene3D" id="1.20.120.1760">
    <property type="match status" value="1"/>
</dbReference>
<feature type="region of interest" description="Disordered" evidence="12">
    <location>
        <begin position="1"/>
        <end position="30"/>
    </location>
</feature>
<reference evidence="14 15" key="1">
    <citation type="submission" date="2020-03" db="EMBL/GenBank/DDBJ databases">
        <title>Two novel Motilibacter sp.</title>
        <authorList>
            <person name="Liu S."/>
        </authorList>
    </citation>
    <scope>NUCLEOTIDE SEQUENCE [LARGE SCALE GENOMIC DNA]</scope>
    <source>
        <strain evidence="14 15">E257</strain>
    </source>
</reference>
<dbReference type="PANTHER" id="PTHR14269">
    <property type="entry name" value="CDP-DIACYLGLYCEROL--GLYCEROL-3-PHOSPHATE 3-PHOSPHATIDYLTRANSFERASE-RELATED"/>
    <property type="match status" value="1"/>
</dbReference>
<gene>
    <name evidence="14" type="ORF">G9H71_10830</name>
</gene>
<evidence type="ECO:0000313" key="14">
    <source>
        <dbReference type="EMBL" id="NHC14274.1"/>
    </source>
</evidence>
<keyword evidence="4 11" id="KW-0808">Transferase</keyword>
<keyword evidence="6 13" id="KW-1133">Transmembrane helix</keyword>
<dbReference type="Proteomes" id="UP000800981">
    <property type="component" value="Unassembled WGS sequence"/>
</dbReference>
<evidence type="ECO:0000256" key="11">
    <source>
        <dbReference type="RuleBase" id="RU003750"/>
    </source>
</evidence>
<dbReference type="RefSeq" id="WP_166281630.1">
    <property type="nucleotide sequence ID" value="NZ_JAANNP010000005.1"/>
</dbReference>
<dbReference type="PROSITE" id="PS00379">
    <property type="entry name" value="CDP_ALCOHOL_P_TRANSF"/>
    <property type="match status" value="1"/>
</dbReference>
<evidence type="ECO:0000256" key="5">
    <source>
        <dbReference type="ARBA" id="ARBA00022692"/>
    </source>
</evidence>
<evidence type="ECO:0000313" key="15">
    <source>
        <dbReference type="Proteomes" id="UP000800981"/>
    </source>
</evidence>
<dbReference type="InterPro" id="IPR043130">
    <property type="entry name" value="CDP-OH_PTrfase_TM_dom"/>
</dbReference>
<dbReference type="InterPro" id="IPR048254">
    <property type="entry name" value="CDP_ALCOHOL_P_TRANSF_CS"/>
</dbReference>
<dbReference type="EMBL" id="JAANNP010000005">
    <property type="protein sequence ID" value="NHC14274.1"/>
    <property type="molecule type" value="Genomic_DNA"/>
</dbReference>
<keyword evidence="9" id="KW-0594">Phospholipid biosynthesis</keyword>
<comment type="similarity">
    <text evidence="2 11">Belongs to the CDP-alcohol phosphatidyltransferase class-I family.</text>
</comment>
<keyword evidence="8 13" id="KW-0472">Membrane</keyword>
<name>A0ABX0GWV3_9ACTN</name>
<evidence type="ECO:0000256" key="10">
    <source>
        <dbReference type="ARBA" id="ARBA00023264"/>
    </source>
</evidence>
<feature type="transmembrane region" description="Helical" evidence="13">
    <location>
        <begin position="118"/>
        <end position="138"/>
    </location>
</feature>
<evidence type="ECO:0000256" key="12">
    <source>
        <dbReference type="SAM" id="MobiDB-lite"/>
    </source>
</evidence>
<comment type="subcellular location">
    <subcellularLocation>
        <location evidence="1">Membrane</location>
        <topology evidence="1">Multi-pass membrane protein</topology>
    </subcellularLocation>
</comment>
<feature type="compositionally biased region" description="Low complexity" evidence="12">
    <location>
        <begin position="7"/>
        <end position="25"/>
    </location>
</feature>
<feature type="transmembrane region" description="Helical" evidence="13">
    <location>
        <begin position="150"/>
        <end position="169"/>
    </location>
</feature>
<dbReference type="InterPro" id="IPR000462">
    <property type="entry name" value="CDP-OH_P_trans"/>
</dbReference>
<accession>A0ABX0GWV3</accession>
<evidence type="ECO:0000256" key="9">
    <source>
        <dbReference type="ARBA" id="ARBA00023209"/>
    </source>
</evidence>
<evidence type="ECO:0000256" key="3">
    <source>
        <dbReference type="ARBA" id="ARBA00022516"/>
    </source>
</evidence>
<keyword evidence="15" id="KW-1185">Reference proteome</keyword>
<evidence type="ECO:0000256" key="2">
    <source>
        <dbReference type="ARBA" id="ARBA00010441"/>
    </source>
</evidence>
<keyword evidence="3" id="KW-0444">Lipid biosynthesis</keyword>
<protein>
    <submittedName>
        <fullName evidence="14">CDP-alcohol phosphatidyltransferase family protein</fullName>
    </submittedName>
</protein>
<organism evidence="14 15">
    <name type="scientific">Motilibacter deserti</name>
    <dbReference type="NCBI Taxonomy" id="2714956"/>
    <lineage>
        <taxon>Bacteria</taxon>
        <taxon>Bacillati</taxon>
        <taxon>Actinomycetota</taxon>
        <taxon>Actinomycetes</taxon>
        <taxon>Motilibacterales</taxon>
        <taxon>Motilibacteraceae</taxon>
        <taxon>Motilibacter</taxon>
    </lineage>
</organism>
<dbReference type="InterPro" id="IPR050324">
    <property type="entry name" value="CDP-alcohol_PTase-I"/>
</dbReference>
<comment type="caution">
    <text evidence="14">The sequence shown here is derived from an EMBL/GenBank/DDBJ whole genome shotgun (WGS) entry which is preliminary data.</text>
</comment>
<evidence type="ECO:0000256" key="4">
    <source>
        <dbReference type="ARBA" id="ARBA00022679"/>
    </source>
</evidence>
<evidence type="ECO:0000256" key="7">
    <source>
        <dbReference type="ARBA" id="ARBA00023098"/>
    </source>
</evidence>
<proteinExistence type="inferred from homology"/>
<evidence type="ECO:0000256" key="8">
    <source>
        <dbReference type="ARBA" id="ARBA00023136"/>
    </source>
</evidence>